<keyword evidence="2" id="KW-1185">Reference proteome</keyword>
<protein>
    <recommendedName>
        <fullName evidence="3">Winged helix-turn helix domain-containing protein</fullName>
    </recommendedName>
</protein>
<organism evidence="1 2">
    <name type="scientific">Leptolyngbya boryana NIES-2135</name>
    <dbReference type="NCBI Taxonomy" id="1973484"/>
    <lineage>
        <taxon>Bacteria</taxon>
        <taxon>Bacillati</taxon>
        <taxon>Cyanobacteriota</taxon>
        <taxon>Cyanophyceae</taxon>
        <taxon>Leptolyngbyales</taxon>
        <taxon>Leptolyngbyaceae</taxon>
        <taxon>Leptolyngbya group</taxon>
        <taxon>Leptolyngbya</taxon>
    </lineage>
</organism>
<sequence>MTKSLQRIEQDDWINQPVGRPKTINDQYLDRLKELVSHSPKQFGYPFDRWTAQWLRKHLLQETGVAISDRHINRLLKQMGLSTRANLHRQRFDTSASASN</sequence>
<dbReference type="EMBL" id="AP018203">
    <property type="protein sequence ID" value="BAY53848.1"/>
    <property type="molecule type" value="Genomic_DNA"/>
</dbReference>
<gene>
    <name evidence="1" type="ORF">NIES2135_06600</name>
</gene>
<evidence type="ECO:0000313" key="1">
    <source>
        <dbReference type="EMBL" id="BAY53848.1"/>
    </source>
</evidence>
<evidence type="ECO:0008006" key="3">
    <source>
        <dbReference type="Google" id="ProtNLM"/>
    </source>
</evidence>
<dbReference type="AlphaFoldDB" id="A0A1Z4JB06"/>
<dbReference type="Proteomes" id="UP000217895">
    <property type="component" value="Chromosome"/>
</dbReference>
<dbReference type="SUPFAM" id="SSF46689">
    <property type="entry name" value="Homeodomain-like"/>
    <property type="match status" value="1"/>
</dbReference>
<evidence type="ECO:0000313" key="2">
    <source>
        <dbReference type="Proteomes" id="UP000217895"/>
    </source>
</evidence>
<proteinExistence type="predicted"/>
<accession>A0A1Z4JB06</accession>
<dbReference type="Pfam" id="PF13565">
    <property type="entry name" value="HTH_32"/>
    <property type="match status" value="1"/>
</dbReference>
<name>A0A1Z4JB06_LEPBY</name>
<dbReference type="InterPro" id="IPR009057">
    <property type="entry name" value="Homeodomain-like_sf"/>
</dbReference>
<reference evidence="1 2" key="1">
    <citation type="submission" date="2017-06" db="EMBL/GenBank/DDBJ databases">
        <title>Genome sequencing of cyanobaciteial culture collection at National Institute for Environmental Studies (NIES).</title>
        <authorList>
            <person name="Hirose Y."/>
            <person name="Shimura Y."/>
            <person name="Fujisawa T."/>
            <person name="Nakamura Y."/>
            <person name="Kawachi M."/>
        </authorList>
    </citation>
    <scope>NUCLEOTIDE SEQUENCE [LARGE SCALE GENOMIC DNA]</scope>
    <source>
        <strain evidence="1 2">NIES-2135</strain>
    </source>
</reference>